<gene>
    <name evidence="7" type="ORF">DFH07DRAFT_888954</name>
</gene>
<keyword evidence="3" id="KW-0645">Protease</keyword>
<dbReference type="InterPro" id="IPR001563">
    <property type="entry name" value="Peptidase_S10"/>
</dbReference>
<organism evidence="7 8">
    <name type="scientific">Mycena maculata</name>
    <dbReference type="NCBI Taxonomy" id="230809"/>
    <lineage>
        <taxon>Eukaryota</taxon>
        <taxon>Fungi</taxon>
        <taxon>Dikarya</taxon>
        <taxon>Basidiomycota</taxon>
        <taxon>Agaricomycotina</taxon>
        <taxon>Agaricomycetes</taxon>
        <taxon>Agaricomycetidae</taxon>
        <taxon>Agaricales</taxon>
        <taxon>Marasmiineae</taxon>
        <taxon>Mycenaceae</taxon>
        <taxon>Mycena</taxon>
    </lineage>
</organism>
<evidence type="ECO:0000256" key="6">
    <source>
        <dbReference type="SAM" id="Phobius"/>
    </source>
</evidence>
<keyword evidence="6" id="KW-1133">Transmembrane helix</keyword>
<dbReference type="Pfam" id="PF00450">
    <property type="entry name" value="Peptidase_S10"/>
    <property type="match status" value="1"/>
</dbReference>
<keyword evidence="4" id="KW-0378">Hydrolase</keyword>
<feature type="transmembrane region" description="Helical" evidence="6">
    <location>
        <begin position="28"/>
        <end position="47"/>
    </location>
</feature>
<comment type="similarity">
    <text evidence="1">Belongs to the peptidase S10 family.</text>
</comment>
<evidence type="ECO:0000256" key="4">
    <source>
        <dbReference type="ARBA" id="ARBA00022801"/>
    </source>
</evidence>
<dbReference type="InterPro" id="IPR029058">
    <property type="entry name" value="AB_hydrolase_fold"/>
</dbReference>
<dbReference type="EMBL" id="JARJLG010000090">
    <property type="protein sequence ID" value="KAJ7748278.1"/>
    <property type="molecule type" value="Genomic_DNA"/>
</dbReference>
<dbReference type="Gene3D" id="3.40.50.1820">
    <property type="entry name" value="alpha/beta hydrolase"/>
    <property type="match status" value="1"/>
</dbReference>
<keyword evidence="6" id="KW-0812">Transmembrane</keyword>
<evidence type="ECO:0000256" key="5">
    <source>
        <dbReference type="ARBA" id="ARBA00023180"/>
    </source>
</evidence>
<evidence type="ECO:0000256" key="1">
    <source>
        <dbReference type="ARBA" id="ARBA00009431"/>
    </source>
</evidence>
<evidence type="ECO:0000256" key="2">
    <source>
        <dbReference type="ARBA" id="ARBA00022645"/>
    </source>
</evidence>
<comment type="caution">
    <text evidence="7">The sequence shown here is derived from an EMBL/GenBank/DDBJ whole genome shotgun (WGS) entry which is preliminary data.</text>
</comment>
<dbReference type="Gene3D" id="1.10.287.410">
    <property type="match status" value="1"/>
</dbReference>
<reference evidence="7" key="1">
    <citation type="submission" date="2023-03" db="EMBL/GenBank/DDBJ databases">
        <title>Massive genome expansion in bonnet fungi (Mycena s.s.) driven by repeated elements and novel gene families across ecological guilds.</title>
        <authorList>
            <consortium name="Lawrence Berkeley National Laboratory"/>
            <person name="Harder C.B."/>
            <person name="Miyauchi S."/>
            <person name="Viragh M."/>
            <person name="Kuo A."/>
            <person name="Thoen E."/>
            <person name="Andreopoulos B."/>
            <person name="Lu D."/>
            <person name="Skrede I."/>
            <person name="Drula E."/>
            <person name="Henrissat B."/>
            <person name="Morin E."/>
            <person name="Kohler A."/>
            <person name="Barry K."/>
            <person name="LaButti K."/>
            <person name="Morin E."/>
            <person name="Salamov A."/>
            <person name="Lipzen A."/>
            <person name="Mereny Z."/>
            <person name="Hegedus B."/>
            <person name="Baldrian P."/>
            <person name="Stursova M."/>
            <person name="Weitz H."/>
            <person name="Taylor A."/>
            <person name="Grigoriev I.V."/>
            <person name="Nagy L.G."/>
            <person name="Martin F."/>
            <person name="Kauserud H."/>
        </authorList>
    </citation>
    <scope>NUCLEOTIDE SEQUENCE</scope>
    <source>
        <strain evidence="7">CBHHK188m</strain>
    </source>
</reference>
<dbReference type="AlphaFoldDB" id="A0AAD7IQA6"/>
<dbReference type="GO" id="GO:0006508">
    <property type="term" value="P:proteolysis"/>
    <property type="evidence" value="ECO:0007669"/>
    <property type="project" value="UniProtKB-KW"/>
</dbReference>
<dbReference type="PANTHER" id="PTHR11802">
    <property type="entry name" value="SERINE PROTEASE FAMILY S10 SERINE CARBOXYPEPTIDASE"/>
    <property type="match status" value="1"/>
</dbReference>
<name>A0AAD7IQA6_9AGAR</name>
<dbReference type="SUPFAM" id="SSF53474">
    <property type="entry name" value="alpha/beta-Hydrolases"/>
    <property type="match status" value="1"/>
</dbReference>
<proteinExistence type="inferred from homology"/>
<keyword evidence="6" id="KW-0472">Membrane</keyword>
<evidence type="ECO:0000313" key="8">
    <source>
        <dbReference type="Proteomes" id="UP001215280"/>
    </source>
</evidence>
<keyword evidence="2" id="KW-0121">Carboxypeptidase</keyword>
<accession>A0AAD7IQA6</accession>
<evidence type="ECO:0000313" key="7">
    <source>
        <dbReference type="EMBL" id="KAJ7748278.1"/>
    </source>
</evidence>
<keyword evidence="5" id="KW-0325">Glycoprotein</keyword>
<evidence type="ECO:0000256" key="3">
    <source>
        <dbReference type="ARBA" id="ARBA00022670"/>
    </source>
</evidence>
<dbReference type="PRINTS" id="PR00724">
    <property type="entry name" value="CRBOXYPTASEC"/>
</dbReference>
<sequence length="497" mass="54658">MSPTKVFIPVKEGPLLVPNAPRQRQHSIGLISIIILVALAIASLTILPGHFRIHRQASPSFYHHVRKAVKICPNASVSHAGHIGLQGDTEDVPKRSFFWYFEAEENPADAPIILTIGGGPGTSGMMNPLQGQSPCIATAQGLAANPHRWTEKHNLIALDHPIGVGFSYGSHVNSSRAAAYDVYDFLQKFFVLFPHLARNKFVISGGSYGGVYVPNIATVVHEQNLFLNSGRGQPGAIPIKLDALIISNPFSSPISHFRWLLQYRCIDHQVFSSTDCARLYSDLPTCLDSIDLAFELPTVPNRVRATELCYHRMNSADTYNGTVAEDIRRRCIADPDDPSPVPCHPQFGWFQAIFSDPQVRRALGIPPHLNFTALNMDVNAEFLGAGDLIQPHHLLYPPLLASGIRLLHYIGKQDANCPWPGIFSFLKLLETPFQQDFLTTPDVLWPTADVATVRAVGPGAGNFTLILVAEAGHFTVADQPALAKSIVENWVANRPWF</sequence>
<dbReference type="GO" id="GO:0004185">
    <property type="term" value="F:serine-type carboxypeptidase activity"/>
    <property type="evidence" value="ECO:0007669"/>
    <property type="project" value="InterPro"/>
</dbReference>
<protein>
    <submittedName>
        <fullName evidence="7">Alpha/beta-hydrolase</fullName>
    </submittedName>
</protein>
<dbReference type="Proteomes" id="UP001215280">
    <property type="component" value="Unassembled WGS sequence"/>
</dbReference>
<keyword evidence="8" id="KW-1185">Reference proteome</keyword>